<keyword evidence="2" id="KW-0812">Transmembrane</keyword>
<keyword evidence="4" id="KW-1185">Reference proteome</keyword>
<feature type="region of interest" description="Disordered" evidence="1">
    <location>
        <begin position="1"/>
        <end position="32"/>
    </location>
</feature>
<dbReference type="Proteomes" id="UP000502508">
    <property type="component" value="Chromosome"/>
</dbReference>
<proteinExistence type="predicted"/>
<accession>A0A6F8Y1F5</accession>
<keyword evidence="2" id="KW-0472">Membrane</keyword>
<dbReference type="AlphaFoldDB" id="A0A6F8Y1F5"/>
<sequence>MTWRRDGRRCPTSTQPAPDKPGEAPAKPTATARSRRRVLAIGGGILAALVIAVCAGGIAVISAIDGIMDRAEENERSVARTDAACTDLERRLNRLLPPGATENPRARATAVRNENAAVRPLLAELDQLPGNHREHRRDWLDAWSQLVEARSAYAGALDRQVSGGEPAFFVPPQGQQGKPVVERLVDAGPDSCDGSVRRLASPDL</sequence>
<evidence type="ECO:0000313" key="3">
    <source>
        <dbReference type="EMBL" id="BCB79887.1"/>
    </source>
</evidence>
<dbReference type="EMBL" id="AP022870">
    <property type="protein sequence ID" value="BCB79887.1"/>
    <property type="molecule type" value="Genomic_DNA"/>
</dbReference>
<protein>
    <submittedName>
        <fullName evidence="3">Uncharacterized protein</fullName>
    </submittedName>
</protein>
<dbReference type="RefSeq" id="WP_173039970.1">
    <property type="nucleotide sequence ID" value="NZ_AP022870.1"/>
</dbReference>
<name>A0A6F8Y1F5_9ACTN</name>
<evidence type="ECO:0000256" key="1">
    <source>
        <dbReference type="SAM" id="MobiDB-lite"/>
    </source>
</evidence>
<evidence type="ECO:0000313" key="4">
    <source>
        <dbReference type="Proteomes" id="UP000502508"/>
    </source>
</evidence>
<keyword evidence="2" id="KW-1133">Transmembrane helix</keyword>
<feature type="transmembrane region" description="Helical" evidence="2">
    <location>
        <begin position="38"/>
        <end position="64"/>
    </location>
</feature>
<gene>
    <name evidence="3" type="ORF">Pflav_062970</name>
</gene>
<reference evidence="3 4" key="1">
    <citation type="submission" date="2020-03" db="EMBL/GenBank/DDBJ databases">
        <title>Whole genome shotgun sequence of Phytohabitans flavus NBRC 107702.</title>
        <authorList>
            <person name="Komaki H."/>
            <person name="Tamura T."/>
        </authorList>
    </citation>
    <scope>NUCLEOTIDE SEQUENCE [LARGE SCALE GENOMIC DNA]</scope>
    <source>
        <strain evidence="3 4">NBRC 107702</strain>
    </source>
</reference>
<organism evidence="3 4">
    <name type="scientific">Phytohabitans flavus</name>
    <dbReference type="NCBI Taxonomy" id="1076124"/>
    <lineage>
        <taxon>Bacteria</taxon>
        <taxon>Bacillati</taxon>
        <taxon>Actinomycetota</taxon>
        <taxon>Actinomycetes</taxon>
        <taxon>Micromonosporales</taxon>
        <taxon>Micromonosporaceae</taxon>
    </lineage>
</organism>
<reference evidence="3 4" key="2">
    <citation type="submission" date="2020-03" db="EMBL/GenBank/DDBJ databases">
        <authorList>
            <person name="Ichikawa N."/>
            <person name="Kimura A."/>
            <person name="Kitahashi Y."/>
            <person name="Uohara A."/>
        </authorList>
    </citation>
    <scope>NUCLEOTIDE SEQUENCE [LARGE SCALE GENOMIC DNA]</scope>
    <source>
        <strain evidence="3 4">NBRC 107702</strain>
    </source>
</reference>
<dbReference type="KEGG" id="pfla:Pflav_062970"/>
<evidence type="ECO:0000256" key="2">
    <source>
        <dbReference type="SAM" id="Phobius"/>
    </source>
</evidence>